<evidence type="ECO:0000313" key="1">
    <source>
        <dbReference type="EMBL" id="JAE32174.1"/>
    </source>
</evidence>
<dbReference type="EMBL" id="GBRH01165722">
    <property type="protein sequence ID" value="JAE32174.1"/>
    <property type="molecule type" value="Transcribed_RNA"/>
</dbReference>
<organism evidence="1">
    <name type="scientific">Arundo donax</name>
    <name type="common">Giant reed</name>
    <name type="synonym">Donax arundinaceus</name>
    <dbReference type="NCBI Taxonomy" id="35708"/>
    <lineage>
        <taxon>Eukaryota</taxon>
        <taxon>Viridiplantae</taxon>
        <taxon>Streptophyta</taxon>
        <taxon>Embryophyta</taxon>
        <taxon>Tracheophyta</taxon>
        <taxon>Spermatophyta</taxon>
        <taxon>Magnoliopsida</taxon>
        <taxon>Liliopsida</taxon>
        <taxon>Poales</taxon>
        <taxon>Poaceae</taxon>
        <taxon>PACMAD clade</taxon>
        <taxon>Arundinoideae</taxon>
        <taxon>Arundineae</taxon>
        <taxon>Arundo</taxon>
    </lineage>
</organism>
<protein>
    <submittedName>
        <fullName evidence="1">Uncharacterized protein</fullName>
    </submittedName>
</protein>
<sequence length="37" mass="4429">MLLVISYYIIPMYKKSKFVVFIMAFAFFDLRCVPTMT</sequence>
<accession>A0A0A9H8Q1</accession>
<reference evidence="1" key="1">
    <citation type="submission" date="2014-09" db="EMBL/GenBank/DDBJ databases">
        <authorList>
            <person name="Magalhaes I.L.F."/>
            <person name="Oliveira U."/>
            <person name="Santos F.R."/>
            <person name="Vidigal T.H.D.A."/>
            <person name="Brescovit A.D."/>
            <person name="Santos A.J."/>
        </authorList>
    </citation>
    <scope>NUCLEOTIDE SEQUENCE</scope>
    <source>
        <tissue evidence="1">Shoot tissue taken approximately 20 cm above the soil surface</tissue>
    </source>
</reference>
<name>A0A0A9H8Q1_ARUDO</name>
<dbReference type="AlphaFoldDB" id="A0A0A9H8Q1"/>
<proteinExistence type="predicted"/>
<reference evidence="1" key="2">
    <citation type="journal article" date="2015" name="Data Brief">
        <title>Shoot transcriptome of the giant reed, Arundo donax.</title>
        <authorList>
            <person name="Barrero R.A."/>
            <person name="Guerrero F.D."/>
            <person name="Moolhuijzen P."/>
            <person name="Goolsby J.A."/>
            <person name="Tidwell J."/>
            <person name="Bellgard S.E."/>
            <person name="Bellgard M.I."/>
        </authorList>
    </citation>
    <scope>NUCLEOTIDE SEQUENCE</scope>
    <source>
        <tissue evidence="1">Shoot tissue taken approximately 20 cm above the soil surface</tissue>
    </source>
</reference>